<accession>A0ABQ8KPK5</accession>
<name>A0ABQ8KPK5_9APHY</name>
<comment type="similarity">
    <text evidence="2">Belongs to the pectinesterase family.</text>
</comment>
<dbReference type="SUPFAM" id="SSF51126">
    <property type="entry name" value="Pectin lyase-like"/>
    <property type="match status" value="1"/>
</dbReference>
<keyword evidence="9" id="KW-1185">Reference proteome</keyword>
<reference evidence="8 9" key="1">
    <citation type="journal article" date="2021" name="Environ. Microbiol.">
        <title>Gene family expansions and transcriptome signatures uncover fungal adaptations to wood decay.</title>
        <authorList>
            <person name="Hage H."/>
            <person name="Miyauchi S."/>
            <person name="Viragh M."/>
            <person name="Drula E."/>
            <person name="Min B."/>
            <person name="Chaduli D."/>
            <person name="Navarro D."/>
            <person name="Favel A."/>
            <person name="Norest M."/>
            <person name="Lesage-Meessen L."/>
            <person name="Balint B."/>
            <person name="Merenyi Z."/>
            <person name="de Eugenio L."/>
            <person name="Morin E."/>
            <person name="Martinez A.T."/>
            <person name="Baldrian P."/>
            <person name="Stursova M."/>
            <person name="Martinez M.J."/>
            <person name="Novotny C."/>
            <person name="Magnuson J.K."/>
            <person name="Spatafora J.W."/>
            <person name="Maurice S."/>
            <person name="Pangilinan J."/>
            <person name="Andreopoulos W."/>
            <person name="LaButti K."/>
            <person name="Hundley H."/>
            <person name="Na H."/>
            <person name="Kuo A."/>
            <person name="Barry K."/>
            <person name="Lipzen A."/>
            <person name="Henrissat B."/>
            <person name="Riley R."/>
            <person name="Ahrendt S."/>
            <person name="Nagy L.G."/>
            <person name="Grigoriev I.V."/>
            <person name="Martin F."/>
            <person name="Rosso M.N."/>
        </authorList>
    </citation>
    <scope>NUCLEOTIDE SEQUENCE [LARGE SCALE GENOMIC DNA]</scope>
    <source>
        <strain evidence="8 9">CIRM-BRFM 1785</strain>
    </source>
</reference>
<feature type="domain" description="Pectinesterase catalytic" evidence="7">
    <location>
        <begin position="53"/>
        <end position="342"/>
    </location>
</feature>
<evidence type="ECO:0000259" key="7">
    <source>
        <dbReference type="Pfam" id="PF01095"/>
    </source>
</evidence>
<evidence type="ECO:0000256" key="5">
    <source>
        <dbReference type="ARBA" id="ARBA00023085"/>
    </source>
</evidence>
<dbReference type="EC" id="3.1.1.11" evidence="3"/>
<keyword evidence="4" id="KW-0378">Hydrolase</keyword>
<dbReference type="InterPro" id="IPR011050">
    <property type="entry name" value="Pectin_lyase_fold/virulence"/>
</dbReference>
<dbReference type="RefSeq" id="XP_047782013.1">
    <property type="nucleotide sequence ID" value="XM_047925560.1"/>
</dbReference>
<dbReference type="PANTHER" id="PTHR31321">
    <property type="entry name" value="ACYL-COA THIOESTER HYDROLASE YBHC-RELATED"/>
    <property type="match status" value="1"/>
</dbReference>
<comment type="caution">
    <text evidence="8">The sequence shown here is derived from an EMBL/GenBank/DDBJ whole genome shotgun (WGS) entry which is preliminary data.</text>
</comment>
<gene>
    <name evidence="8" type="ORF">C8Q71DRAFT_794734</name>
</gene>
<organism evidence="8 9">
    <name type="scientific">Rhodofomes roseus</name>
    <dbReference type="NCBI Taxonomy" id="34475"/>
    <lineage>
        <taxon>Eukaryota</taxon>
        <taxon>Fungi</taxon>
        <taxon>Dikarya</taxon>
        <taxon>Basidiomycota</taxon>
        <taxon>Agaricomycotina</taxon>
        <taxon>Agaricomycetes</taxon>
        <taxon>Polyporales</taxon>
        <taxon>Rhodofomes</taxon>
    </lineage>
</organism>
<keyword evidence="5" id="KW-0063">Aspartyl esterase</keyword>
<dbReference type="GeneID" id="72006292"/>
<dbReference type="InterPro" id="IPR000070">
    <property type="entry name" value="Pectinesterase_cat"/>
</dbReference>
<proteinExistence type="inferred from homology"/>
<evidence type="ECO:0000256" key="3">
    <source>
        <dbReference type="ARBA" id="ARBA00013229"/>
    </source>
</evidence>
<sequence>MARYTSVLRALALLLAACLCLCTPLDYKRAACQYPTSDPLEDCPAGTILVGPSTNYTTIQAAVHSLPNDTSPYIILVTSGNYTEQVNVTRLGPVTLLGQTTAPNDRTQNTVHVYWAEVAGPNNNARTSTLTAAPAGAPYGSTDFRVYNMDFINDYAPYSDTPSLALDVSYANASFYYTGFYSYQDTIYVGTLGNAYFYDSEIAGQTDFFYGYGTAWVQSSLVTMRSCGGGITAWKGTNTTFDNKYGVYIHDSAIMKENNSLSIAGECALGRPWNAQMRAIFAHCYLDDSIRPAGYIEWQPTDPRIDYNTTMAEYEDFGPGFNLTGRTEGNVTLLMTEEEYEPYSNVEKVFQYPPSGDFGNVGWIDSEPWSFR</sequence>
<keyword evidence="6" id="KW-0732">Signal</keyword>
<dbReference type="Proteomes" id="UP000814176">
    <property type="component" value="Unassembled WGS sequence"/>
</dbReference>
<dbReference type="PANTHER" id="PTHR31321:SF137">
    <property type="entry name" value="PECTIN METHYL ESTERASE (EUROFUNG)"/>
    <property type="match status" value="1"/>
</dbReference>
<dbReference type="EMBL" id="JADCUA010000004">
    <property type="protein sequence ID" value="KAH9840547.1"/>
    <property type="molecule type" value="Genomic_DNA"/>
</dbReference>
<evidence type="ECO:0000256" key="2">
    <source>
        <dbReference type="ARBA" id="ARBA00008891"/>
    </source>
</evidence>
<feature type="signal peptide" evidence="6">
    <location>
        <begin position="1"/>
        <end position="22"/>
    </location>
</feature>
<evidence type="ECO:0000313" key="8">
    <source>
        <dbReference type="EMBL" id="KAH9840547.1"/>
    </source>
</evidence>
<dbReference type="Gene3D" id="2.160.20.10">
    <property type="entry name" value="Single-stranded right-handed beta-helix, Pectin lyase-like"/>
    <property type="match status" value="1"/>
</dbReference>
<evidence type="ECO:0000256" key="6">
    <source>
        <dbReference type="SAM" id="SignalP"/>
    </source>
</evidence>
<protein>
    <recommendedName>
        <fullName evidence="3">pectinesterase</fullName>
        <ecNumber evidence="3">3.1.1.11</ecNumber>
    </recommendedName>
</protein>
<dbReference type="Pfam" id="PF01095">
    <property type="entry name" value="Pectinesterase"/>
    <property type="match status" value="1"/>
</dbReference>
<evidence type="ECO:0000313" key="9">
    <source>
        <dbReference type="Proteomes" id="UP000814176"/>
    </source>
</evidence>
<comment type="pathway">
    <text evidence="1">Glycan metabolism; pectin degradation; 2-dehydro-3-deoxy-D-gluconate from pectin: step 1/5.</text>
</comment>
<evidence type="ECO:0000256" key="1">
    <source>
        <dbReference type="ARBA" id="ARBA00005184"/>
    </source>
</evidence>
<feature type="chain" id="PRO_5045828727" description="pectinesterase" evidence="6">
    <location>
        <begin position="23"/>
        <end position="372"/>
    </location>
</feature>
<dbReference type="InterPro" id="IPR012334">
    <property type="entry name" value="Pectin_lyas_fold"/>
</dbReference>
<evidence type="ECO:0000256" key="4">
    <source>
        <dbReference type="ARBA" id="ARBA00022801"/>
    </source>
</evidence>